<name>A0A9U8EID1_BIOGL</name>
<feature type="signal peptide" evidence="1">
    <location>
        <begin position="1"/>
        <end position="16"/>
    </location>
</feature>
<keyword evidence="1" id="KW-0732">Signal</keyword>
<proteinExistence type="predicted"/>
<evidence type="ECO:0000313" key="3">
    <source>
        <dbReference type="RefSeq" id="XP_013089048.2"/>
    </source>
</evidence>
<keyword evidence="2" id="KW-1185">Reference proteome</keyword>
<feature type="chain" id="PRO_5040801440" evidence="1">
    <location>
        <begin position="17"/>
        <end position="192"/>
    </location>
</feature>
<evidence type="ECO:0000313" key="2">
    <source>
        <dbReference type="Proteomes" id="UP001165740"/>
    </source>
</evidence>
<dbReference type="OMA" id="PKQCASK"/>
<dbReference type="Proteomes" id="UP001165740">
    <property type="component" value="Chromosome 11"/>
</dbReference>
<dbReference type="KEGG" id="bgt:106073118"/>
<dbReference type="OrthoDB" id="6039697at2759"/>
<gene>
    <name evidence="3" type="primary">LOC106073118</name>
</gene>
<reference evidence="3" key="1">
    <citation type="submission" date="2025-08" db="UniProtKB">
        <authorList>
            <consortium name="RefSeq"/>
        </authorList>
    </citation>
    <scope>IDENTIFICATION</scope>
</reference>
<protein>
    <submittedName>
        <fullName evidence="3">Uncharacterized protein LOC106073118</fullName>
    </submittedName>
</protein>
<dbReference type="GeneID" id="106073118"/>
<dbReference type="RefSeq" id="XP_013089048.2">
    <property type="nucleotide sequence ID" value="XM_013233594.2"/>
</dbReference>
<organism evidence="2 3">
    <name type="scientific">Biomphalaria glabrata</name>
    <name type="common">Bloodfluke planorb</name>
    <name type="synonym">Freshwater snail</name>
    <dbReference type="NCBI Taxonomy" id="6526"/>
    <lineage>
        <taxon>Eukaryota</taxon>
        <taxon>Metazoa</taxon>
        <taxon>Spiralia</taxon>
        <taxon>Lophotrochozoa</taxon>
        <taxon>Mollusca</taxon>
        <taxon>Gastropoda</taxon>
        <taxon>Heterobranchia</taxon>
        <taxon>Euthyneura</taxon>
        <taxon>Panpulmonata</taxon>
        <taxon>Hygrophila</taxon>
        <taxon>Lymnaeoidea</taxon>
        <taxon>Planorbidae</taxon>
        <taxon>Biomphalaria</taxon>
    </lineage>
</organism>
<accession>A0A9U8EID1</accession>
<sequence>MLPLALIAVLLSCTYGQTAIEKDPTKVCFPDTLQFVTFNLNTDEAGIEAVDFKRNMLGSVTPSRTLVQDYNARKTYLLSADGNCQVFDIPEDTIFTKCLPARAVFVGEANWGFAPNLLPEDGWQFSYNGGELRVLVTKQPGQPRYIMMSKFVEANGNYTVTMYLNPSVTITQANIFDVPKQCASKCPPSIEL</sequence>
<evidence type="ECO:0000256" key="1">
    <source>
        <dbReference type="SAM" id="SignalP"/>
    </source>
</evidence>
<dbReference type="AlphaFoldDB" id="A0A9U8EID1"/>